<feature type="domain" description="HTH lacI-type" evidence="4">
    <location>
        <begin position="7"/>
        <end position="61"/>
    </location>
</feature>
<dbReference type="Gene3D" id="3.40.50.2300">
    <property type="match status" value="2"/>
</dbReference>
<keyword evidence="3" id="KW-0804">Transcription</keyword>
<dbReference type="PROSITE" id="PS00356">
    <property type="entry name" value="HTH_LACI_1"/>
    <property type="match status" value="1"/>
</dbReference>
<dbReference type="Pfam" id="PF00532">
    <property type="entry name" value="Peripla_BP_1"/>
    <property type="match status" value="1"/>
</dbReference>
<gene>
    <name evidence="5" type="ORF">ENW55_02640</name>
</gene>
<organism evidence="5">
    <name type="scientific">Pseudothermotoga hypogea</name>
    <dbReference type="NCBI Taxonomy" id="57487"/>
    <lineage>
        <taxon>Bacteria</taxon>
        <taxon>Thermotogati</taxon>
        <taxon>Thermotogota</taxon>
        <taxon>Thermotogae</taxon>
        <taxon>Thermotogales</taxon>
        <taxon>Thermotogaceae</taxon>
        <taxon>Pseudothermotoga</taxon>
    </lineage>
</organism>
<comment type="caution">
    <text evidence="5">The sequence shown here is derived from an EMBL/GenBank/DDBJ whole genome shotgun (WGS) entry which is preliminary data.</text>
</comment>
<evidence type="ECO:0000256" key="1">
    <source>
        <dbReference type="ARBA" id="ARBA00023015"/>
    </source>
</evidence>
<dbReference type="PRINTS" id="PR00036">
    <property type="entry name" value="HTHLACI"/>
</dbReference>
<dbReference type="GO" id="GO:0003700">
    <property type="term" value="F:DNA-binding transcription factor activity"/>
    <property type="evidence" value="ECO:0007669"/>
    <property type="project" value="TreeGrafter"/>
</dbReference>
<dbReference type="EMBL" id="DTKQ01000023">
    <property type="protein sequence ID" value="HGZ78865.1"/>
    <property type="molecule type" value="Genomic_DNA"/>
</dbReference>
<dbReference type="InterPro" id="IPR001761">
    <property type="entry name" value="Peripla_BP/Lac1_sug-bd_dom"/>
</dbReference>
<dbReference type="CDD" id="cd06267">
    <property type="entry name" value="PBP1_LacI_sugar_binding-like"/>
    <property type="match status" value="1"/>
</dbReference>
<dbReference type="InterPro" id="IPR028082">
    <property type="entry name" value="Peripla_BP_I"/>
</dbReference>
<name>A0A832MP04_9THEM</name>
<dbReference type="PANTHER" id="PTHR30146:SF154">
    <property type="entry name" value="TRANSCRIPTION REGULATOR, MEMBER OF GALR FAMILY"/>
    <property type="match status" value="1"/>
</dbReference>
<proteinExistence type="predicted"/>
<evidence type="ECO:0000313" key="5">
    <source>
        <dbReference type="EMBL" id="HGZ78865.1"/>
    </source>
</evidence>
<keyword evidence="1" id="KW-0805">Transcription regulation</keyword>
<dbReference type="Pfam" id="PF00356">
    <property type="entry name" value="LacI"/>
    <property type="match status" value="1"/>
</dbReference>
<dbReference type="SUPFAM" id="SSF53822">
    <property type="entry name" value="Periplasmic binding protein-like I"/>
    <property type="match status" value="1"/>
</dbReference>
<dbReference type="SUPFAM" id="SSF47413">
    <property type="entry name" value="lambda repressor-like DNA-binding domains"/>
    <property type="match status" value="1"/>
</dbReference>
<dbReference type="CDD" id="cd01392">
    <property type="entry name" value="HTH_LacI"/>
    <property type="match status" value="1"/>
</dbReference>
<reference evidence="5" key="1">
    <citation type="journal article" date="2020" name="mSystems">
        <title>Genome- and Community-Level Interaction Insights into Carbon Utilization and Element Cycling Functions of Hydrothermarchaeota in Hydrothermal Sediment.</title>
        <authorList>
            <person name="Zhou Z."/>
            <person name="Liu Y."/>
            <person name="Xu W."/>
            <person name="Pan J."/>
            <person name="Luo Z.H."/>
            <person name="Li M."/>
        </authorList>
    </citation>
    <scope>NUCLEOTIDE SEQUENCE [LARGE SCALE GENOMIC DNA]</scope>
    <source>
        <strain evidence="5">SpSt-86</strain>
    </source>
</reference>
<dbReference type="SMART" id="SM00354">
    <property type="entry name" value="HTH_LACI"/>
    <property type="match status" value="1"/>
</dbReference>
<dbReference type="GO" id="GO:0000976">
    <property type="term" value="F:transcription cis-regulatory region binding"/>
    <property type="evidence" value="ECO:0007669"/>
    <property type="project" value="TreeGrafter"/>
</dbReference>
<dbReference type="InterPro" id="IPR000843">
    <property type="entry name" value="HTH_LacI"/>
</dbReference>
<accession>A0A832MP04</accession>
<evidence type="ECO:0000256" key="2">
    <source>
        <dbReference type="ARBA" id="ARBA00023125"/>
    </source>
</evidence>
<dbReference type="PANTHER" id="PTHR30146">
    <property type="entry name" value="LACI-RELATED TRANSCRIPTIONAL REPRESSOR"/>
    <property type="match status" value="1"/>
</dbReference>
<dbReference type="InterPro" id="IPR010982">
    <property type="entry name" value="Lambda_DNA-bd_dom_sf"/>
</dbReference>
<evidence type="ECO:0000259" key="4">
    <source>
        <dbReference type="PROSITE" id="PS50932"/>
    </source>
</evidence>
<evidence type="ECO:0000256" key="3">
    <source>
        <dbReference type="ARBA" id="ARBA00023163"/>
    </source>
</evidence>
<dbReference type="PROSITE" id="PS50932">
    <property type="entry name" value="HTH_LACI_2"/>
    <property type="match status" value="1"/>
</dbReference>
<protein>
    <submittedName>
        <fullName evidence="5">LacI family transcriptional regulator</fullName>
    </submittedName>
</protein>
<dbReference type="AlphaFoldDB" id="A0A832MP04"/>
<dbReference type="Gene3D" id="1.10.260.40">
    <property type="entry name" value="lambda repressor-like DNA-binding domains"/>
    <property type="match status" value="1"/>
</dbReference>
<sequence>MGVRKYVTMKDIAEKAGVSVNTVSRVLNNKPDISKQTREKILRIAKELGYIKNITASSLRSNQTKIVGVILEDITNLFFAEVMKGMEAAARKYGYQLLLMNTGTDPKKQREAIQTLLERRVEGILITPTEDGLSDFQRLSHINVPVVLVGRHIERLQLDEIHSDEVKGGYLATKHLLSKGRKKILLINSVPENSAARMREEGYRKALREANVHLPEDYIIVSSEPNMEAGYDAVMKAIEKKLVFDGIFCYNDMFAFGAMRALEELGKRVPQDVAVVGYDDVAFASYYRPALTTIRINKFGMGFEAFKLLLQRLSGRRKKPKRVVMDVELIVREST</sequence>
<keyword evidence="2" id="KW-0238">DNA-binding</keyword>